<name>A0A8E1V199_LENKE</name>
<reference evidence="2 3" key="1">
    <citation type="journal article" date="2015" name="Genome Announc.">
        <title>Expanding the biotechnology potential of lactobacilli through comparative genomics of 213 strains and associated genera.</title>
        <authorList>
            <person name="Sun Z."/>
            <person name="Harris H.M."/>
            <person name="McCann A."/>
            <person name="Guo C."/>
            <person name="Argimon S."/>
            <person name="Zhang W."/>
            <person name="Yang X."/>
            <person name="Jeffery I.B."/>
            <person name="Cooney J.C."/>
            <person name="Kagawa T.F."/>
            <person name="Liu W."/>
            <person name="Song Y."/>
            <person name="Salvetti E."/>
            <person name="Wrobel A."/>
            <person name="Rasinkangas P."/>
            <person name="Parkhill J."/>
            <person name="Rea M.C."/>
            <person name="O'Sullivan O."/>
            <person name="Ritari J."/>
            <person name="Douillard F.P."/>
            <person name="Paul Ross R."/>
            <person name="Yang R."/>
            <person name="Briner A.E."/>
            <person name="Felis G.E."/>
            <person name="de Vos W.M."/>
            <person name="Barrangou R."/>
            <person name="Klaenhammer T.R."/>
            <person name="Caufield P.W."/>
            <person name="Cui Y."/>
            <person name="Zhang H."/>
            <person name="O'Toole P.W."/>
        </authorList>
    </citation>
    <scope>NUCLEOTIDE SEQUENCE [LARGE SCALE GENOMIC DNA]</scope>
    <source>
        <strain evidence="2 3">DSM 20587</strain>
    </source>
</reference>
<keyword evidence="1" id="KW-0472">Membrane</keyword>
<keyword evidence="1" id="KW-1133">Transmembrane helix</keyword>
<protein>
    <submittedName>
        <fullName evidence="2">Uncharacterized protein</fullName>
    </submittedName>
</protein>
<sequence>MNFETDLLGEVIMSGHFYLGDFIFSVITYAIVIAIAVAIVYFGIKIYKSFMKHDQ</sequence>
<dbReference type="Proteomes" id="UP000051164">
    <property type="component" value="Unassembled WGS sequence"/>
</dbReference>
<proteinExistence type="predicted"/>
<accession>A0A8E1V199</accession>
<dbReference type="RefSeq" id="WP_162551325.1">
    <property type="nucleotide sequence ID" value="NZ_BAAAXU010000078.1"/>
</dbReference>
<evidence type="ECO:0000256" key="1">
    <source>
        <dbReference type="SAM" id="Phobius"/>
    </source>
</evidence>
<feature type="transmembrane region" description="Helical" evidence="1">
    <location>
        <begin position="22"/>
        <end position="44"/>
    </location>
</feature>
<dbReference type="EMBL" id="AYYV01000020">
    <property type="protein sequence ID" value="KRM53203.1"/>
    <property type="molecule type" value="Genomic_DNA"/>
</dbReference>
<evidence type="ECO:0000313" key="2">
    <source>
        <dbReference type="EMBL" id="KRM53203.1"/>
    </source>
</evidence>
<evidence type="ECO:0000313" key="3">
    <source>
        <dbReference type="Proteomes" id="UP000051164"/>
    </source>
</evidence>
<gene>
    <name evidence="2" type="ORF">FC95_GL000915</name>
</gene>
<comment type="caution">
    <text evidence="2">The sequence shown here is derived from an EMBL/GenBank/DDBJ whole genome shotgun (WGS) entry which is preliminary data.</text>
</comment>
<organism evidence="2 3">
    <name type="scientific">Lentilactobacillus kefiri DSM 20587 = JCM 5818</name>
    <dbReference type="NCBI Taxonomy" id="1423764"/>
    <lineage>
        <taxon>Bacteria</taxon>
        <taxon>Bacillati</taxon>
        <taxon>Bacillota</taxon>
        <taxon>Bacilli</taxon>
        <taxon>Lactobacillales</taxon>
        <taxon>Lactobacillaceae</taxon>
        <taxon>Lentilactobacillus</taxon>
    </lineage>
</organism>
<keyword evidence="1" id="KW-0812">Transmembrane</keyword>
<dbReference type="AlphaFoldDB" id="A0A8E1V199"/>